<reference evidence="2 3" key="1">
    <citation type="submission" date="2014-04" db="EMBL/GenBank/DDBJ databases">
        <title>Evolutionary Origins and Diversification of the Mycorrhizal Mutualists.</title>
        <authorList>
            <consortium name="DOE Joint Genome Institute"/>
            <consortium name="Mycorrhizal Genomics Consortium"/>
            <person name="Kohler A."/>
            <person name="Kuo A."/>
            <person name="Nagy L.G."/>
            <person name="Floudas D."/>
            <person name="Copeland A."/>
            <person name="Barry K.W."/>
            <person name="Cichocki N."/>
            <person name="Veneault-Fourrey C."/>
            <person name="LaButti K."/>
            <person name="Lindquist E.A."/>
            <person name="Lipzen A."/>
            <person name="Lundell T."/>
            <person name="Morin E."/>
            <person name="Murat C."/>
            <person name="Riley R."/>
            <person name="Ohm R."/>
            <person name="Sun H."/>
            <person name="Tunlid A."/>
            <person name="Henrissat B."/>
            <person name="Grigoriev I.V."/>
            <person name="Hibbett D.S."/>
            <person name="Martin F."/>
        </authorList>
    </citation>
    <scope>NUCLEOTIDE SEQUENCE [LARGE SCALE GENOMIC DNA]</scope>
    <source>
        <strain evidence="2 3">FD-317 M1</strain>
    </source>
</reference>
<organism evidence="2 3">
    <name type="scientific">Collybiopsis luxurians FD-317 M1</name>
    <dbReference type="NCBI Taxonomy" id="944289"/>
    <lineage>
        <taxon>Eukaryota</taxon>
        <taxon>Fungi</taxon>
        <taxon>Dikarya</taxon>
        <taxon>Basidiomycota</taxon>
        <taxon>Agaricomycotina</taxon>
        <taxon>Agaricomycetes</taxon>
        <taxon>Agaricomycetidae</taxon>
        <taxon>Agaricales</taxon>
        <taxon>Marasmiineae</taxon>
        <taxon>Omphalotaceae</taxon>
        <taxon>Collybiopsis</taxon>
        <taxon>Collybiopsis luxurians</taxon>
    </lineage>
</organism>
<feature type="region of interest" description="Disordered" evidence="1">
    <location>
        <begin position="1"/>
        <end position="21"/>
    </location>
</feature>
<name>A0A0D0CML1_9AGAR</name>
<dbReference type="EMBL" id="KN834798">
    <property type="protein sequence ID" value="KIK56453.1"/>
    <property type="molecule type" value="Genomic_DNA"/>
</dbReference>
<dbReference type="HOGENOM" id="CLU_2102674_0_0_1"/>
<proteinExistence type="predicted"/>
<dbReference type="Proteomes" id="UP000053593">
    <property type="component" value="Unassembled WGS sequence"/>
</dbReference>
<gene>
    <name evidence="2" type="ORF">GYMLUDRAFT_174342</name>
</gene>
<dbReference type="OrthoDB" id="3230070at2759"/>
<sequence length="116" mass="13228">ALTKWESSHNQGPTQGGFFVANRSQPHWKPWKPWNYFTDTIREVYDHLIQCRTCHGLIRGCYAISVPTENVQCPRGLYESAEWERCRGIENRGGGGAGEAGGEGKQGRRKDRYRSE</sequence>
<feature type="non-terminal residue" evidence="2">
    <location>
        <position position="1"/>
    </location>
</feature>
<evidence type="ECO:0000256" key="1">
    <source>
        <dbReference type="SAM" id="MobiDB-lite"/>
    </source>
</evidence>
<accession>A0A0D0CML1</accession>
<evidence type="ECO:0000313" key="3">
    <source>
        <dbReference type="Proteomes" id="UP000053593"/>
    </source>
</evidence>
<feature type="compositionally biased region" description="Gly residues" evidence="1">
    <location>
        <begin position="91"/>
        <end position="104"/>
    </location>
</feature>
<evidence type="ECO:0000313" key="2">
    <source>
        <dbReference type="EMBL" id="KIK56453.1"/>
    </source>
</evidence>
<feature type="region of interest" description="Disordered" evidence="1">
    <location>
        <begin position="89"/>
        <end position="116"/>
    </location>
</feature>
<feature type="compositionally biased region" description="Basic residues" evidence="1">
    <location>
        <begin position="107"/>
        <end position="116"/>
    </location>
</feature>
<keyword evidence="3" id="KW-1185">Reference proteome</keyword>
<protein>
    <submittedName>
        <fullName evidence="2">Uncharacterized protein</fullName>
    </submittedName>
</protein>
<dbReference type="AlphaFoldDB" id="A0A0D0CML1"/>